<keyword evidence="3" id="KW-1185">Reference proteome</keyword>
<evidence type="ECO:0000259" key="1">
    <source>
        <dbReference type="Pfam" id="PF09836"/>
    </source>
</evidence>
<dbReference type="EMBL" id="JAVDRL010000011">
    <property type="protein sequence ID" value="MDR6532892.1"/>
    <property type="molecule type" value="Genomic_DNA"/>
</dbReference>
<dbReference type="InterPro" id="IPR018640">
    <property type="entry name" value="DUF2063"/>
</dbReference>
<dbReference type="RefSeq" id="WP_310033563.1">
    <property type="nucleotide sequence ID" value="NZ_JAVDRL010000011.1"/>
</dbReference>
<name>A0ABU1N3A5_9CAUL</name>
<proteinExistence type="predicted"/>
<dbReference type="InterPro" id="IPR044922">
    <property type="entry name" value="DUF2063_N_sf"/>
</dbReference>
<evidence type="ECO:0000313" key="2">
    <source>
        <dbReference type="EMBL" id="MDR6532892.1"/>
    </source>
</evidence>
<feature type="domain" description="Putative DNA-binding" evidence="1">
    <location>
        <begin position="6"/>
        <end position="101"/>
    </location>
</feature>
<dbReference type="Pfam" id="PF09836">
    <property type="entry name" value="DUF2063"/>
    <property type="match status" value="1"/>
</dbReference>
<protein>
    <recommendedName>
        <fullName evidence="1">Putative DNA-binding domain-containing protein</fullName>
    </recommendedName>
</protein>
<sequence>MSELGQFQDAFVAALHARTVAPIAGWLPGGDGGDEAEPAGLAVYRNTIAKGCVDALAANFPTVASLVGDDWFRAAAALFAREHPPASAALLAYGEAFADWLERFPPAGDLPYLPAMAQLDRMWTTALFAPEAEPLAAEAFALAPDILAAARPRLHPSLAFAWFDSGLPGLWLAAREPAPGEMTLSEDPQGALVVRPDHVVHSRRLDAAGFAFLASARDGAALGEAITAAAQADPAADLASLFAALIADGVFVGLDLGDPA</sequence>
<gene>
    <name evidence="2" type="ORF">J2800_003653</name>
</gene>
<comment type="caution">
    <text evidence="2">The sequence shown here is derived from an EMBL/GenBank/DDBJ whole genome shotgun (WGS) entry which is preliminary data.</text>
</comment>
<dbReference type="Proteomes" id="UP001262754">
    <property type="component" value="Unassembled WGS sequence"/>
</dbReference>
<dbReference type="Gene3D" id="1.10.150.690">
    <property type="entry name" value="DUF2063"/>
    <property type="match status" value="1"/>
</dbReference>
<evidence type="ECO:0000313" key="3">
    <source>
        <dbReference type="Proteomes" id="UP001262754"/>
    </source>
</evidence>
<reference evidence="2 3" key="1">
    <citation type="submission" date="2023-07" db="EMBL/GenBank/DDBJ databases">
        <title>Sorghum-associated microbial communities from plants grown in Nebraska, USA.</title>
        <authorList>
            <person name="Schachtman D."/>
        </authorList>
    </citation>
    <scope>NUCLEOTIDE SEQUENCE [LARGE SCALE GENOMIC DNA]</scope>
    <source>
        <strain evidence="2 3">DS2154</strain>
    </source>
</reference>
<organism evidence="2 3">
    <name type="scientific">Caulobacter rhizosphaerae</name>
    <dbReference type="NCBI Taxonomy" id="2010972"/>
    <lineage>
        <taxon>Bacteria</taxon>
        <taxon>Pseudomonadati</taxon>
        <taxon>Pseudomonadota</taxon>
        <taxon>Alphaproteobacteria</taxon>
        <taxon>Caulobacterales</taxon>
        <taxon>Caulobacteraceae</taxon>
        <taxon>Caulobacter</taxon>
    </lineage>
</organism>
<accession>A0ABU1N3A5</accession>